<dbReference type="PANTHER" id="PTHR47331:SF1">
    <property type="entry name" value="GAG-LIKE PROTEIN"/>
    <property type="match status" value="1"/>
</dbReference>
<evidence type="ECO:0000313" key="2">
    <source>
        <dbReference type="EnsemblMetazoa" id="AALFPA23_007495.P9963"/>
    </source>
</evidence>
<reference evidence="2" key="2">
    <citation type="submission" date="2025-05" db="UniProtKB">
        <authorList>
            <consortium name="EnsemblMetazoa"/>
        </authorList>
    </citation>
    <scope>IDENTIFICATION</scope>
    <source>
        <strain evidence="2">Foshan</strain>
    </source>
</reference>
<protein>
    <recommendedName>
        <fullName evidence="1">Integrase catalytic domain-containing protein</fullName>
    </recommendedName>
</protein>
<dbReference type="PANTHER" id="PTHR47331">
    <property type="entry name" value="PHD-TYPE DOMAIN-CONTAINING PROTEIN"/>
    <property type="match status" value="1"/>
</dbReference>
<sequence>MSDELFKIQIQIQIMRMKTRIAACQFATEDAKNPIILPRQHHITTLIINHYHNSYHHQNHETVINELRQKYQIARLRSCYSQVRQKCQRCMNERVKPTIPIMADLPPGRLAAFCRPFTHVGVDYFGPIEVVVGRRREKRWGMLATCLTIRAIHIELVHSLSTDSCIMALQNFIARRGQPRKIYSDRGTNFVGANRELQNLQTTINHDEIMRESTTTDTEWVFNPPLAPHMGGSWERLIRTVKNNLSAICFTKALTDEVLRNLLIEIENTVNCRPLTHVPVDDDSGPALTPNHFLAEHVYVTDPSEYVLETMGNGLPTGDYSSVKVVPVNQAHGDRRYCRDCRPEATPELLAKRKGYFYKSWSRRSNSVSYCADSRRSLRASGGEVGDPRCTARGVVSQPVVGVPWGSLGLSHSASAHLLSRSLYCSQPCEQDCGRDGR</sequence>
<evidence type="ECO:0000259" key="1">
    <source>
        <dbReference type="PROSITE" id="PS50994"/>
    </source>
</evidence>
<dbReference type="InterPro" id="IPR036397">
    <property type="entry name" value="RNaseH_sf"/>
</dbReference>
<dbReference type="Gene3D" id="3.30.420.10">
    <property type="entry name" value="Ribonuclease H-like superfamily/Ribonuclease H"/>
    <property type="match status" value="1"/>
</dbReference>
<keyword evidence="3" id="KW-1185">Reference proteome</keyword>
<dbReference type="SUPFAM" id="SSF53098">
    <property type="entry name" value="Ribonuclease H-like"/>
    <property type="match status" value="1"/>
</dbReference>
<dbReference type="InterPro" id="IPR001584">
    <property type="entry name" value="Integrase_cat-core"/>
</dbReference>
<feature type="domain" description="Integrase catalytic" evidence="1">
    <location>
        <begin position="112"/>
        <end position="298"/>
    </location>
</feature>
<reference evidence="3" key="1">
    <citation type="journal article" date="2015" name="Proc. Natl. Acad. Sci. U.S.A.">
        <title>Genome sequence of the Asian Tiger mosquito, Aedes albopictus, reveals insights into its biology, genetics, and evolution.</title>
        <authorList>
            <person name="Chen X.G."/>
            <person name="Jiang X."/>
            <person name="Gu J."/>
            <person name="Xu M."/>
            <person name="Wu Y."/>
            <person name="Deng Y."/>
            <person name="Zhang C."/>
            <person name="Bonizzoni M."/>
            <person name="Dermauw W."/>
            <person name="Vontas J."/>
            <person name="Armbruster P."/>
            <person name="Huang X."/>
            <person name="Yang Y."/>
            <person name="Zhang H."/>
            <person name="He W."/>
            <person name="Peng H."/>
            <person name="Liu Y."/>
            <person name="Wu K."/>
            <person name="Chen J."/>
            <person name="Lirakis M."/>
            <person name="Topalis P."/>
            <person name="Van Leeuwen T."/>
            <person name="Hall A.B."/>
            <person name="Jiang X."/>
            <person name="Thorpe C."/>
            <person name="Mueller R.L."/>
            <person name="Sun C."/>
            <person name="Waterhouse R.M."/>
            <person name="Yan G."/>
            <person name="Tu Z.J."/>
            <person name="Fang X."/>
            <person name="James A.A."/>
        </authorList>
    </citation>
    <scope>NUCLEOTIDE SEQUENCE [LARGE SCALE GENOMIC DNA]</scope>
    <source>
        <strain evidence="3">Foshan</strain>
    </source>
</reference>
<evidence type="ECO:0000313" key="3">
    <source>
        <dbReference type="Proteomes" id="UP000069940"/>
    </source>
</evidence>
<dbReference type="GeneID" id="134288086"/>
<dbReference type="Proteomes" id="UP000069940">
    <property type="component" value="Unassembled WGS sequence"/>
</dbReference>
<dbReference type="InterPro" id="IPR012337">
    <property type="entry name" value="RNaseH-like_sf"/>
</dbReference>
<organism evidence="2 3">
    <name type="scientific">Aedes albopictus</name>
    <name type="common">Asian tiger mosquito</name>
    <name type="synonym">Stegomyia albopicta</name>
    <dbReference type="NCBI Taxonomy" id="7160"/>
    <lineage>
        <taxon>Eukaryota</taxon>
        <taxon>Metazoa</taxon>
        <taxon>Ecdysozoa</taxon>
        <taxon>Arthropoda</taxon>
        <taxon>Hexapoda</taxon>
        <taxon>Insecta</taxon>
        <taxon>Pterygota</taxon>
        <taxon>Neoptera</taxon>
        <taxon>Endopterygota</taxon>
        <taxon>Diptera</taxon>
        <taxon>Nematocera</taxon>
        <taxon>Culicoidea</taxon>
        <taxon>Culicidae</taxon>
        <taxon>Culicinae</taxon>
        <taxon>Aedini</taxon>
        <taxon>Aedes</taxon>
        <taxon>Stegomyia</taxon>
    </lineage>
</organism>
<dbReference type="RefSeq" id="XP_062707792.1">
    <property type="nucleotide sequence ID" value="XM_062851808.1"/>
</dbReference>
<dbReference type="EnsemblMetazoa" id="AALFPA23_007495.R9963">
    <property type="protein sequence ID" value="AALFPA23_007495.P9963"/>
    <property type="gene ID" value="AALFPA23_007495"/>
</dbReference>
<accession>A0ABM1YB17</accession>
<name>A0ABM1YB17_AEDAL</name>
<proteinExistence type="predicted"/>
<dbReference type="PROSITE" id="PS50994">
    <property type="entry name" value="INTEGRASE"/>
    <property type="match status" value="1"/>
</dbReference>